<organism evidence="13 14">
    <name type="scientific">Paenibacillus sedimenti</name>
    <dbReference type="NCBI Taxonomy" id="2770274"/>
    <lineage>
        <taxon>Bacteria</taxon>
        <taxon>Bacillati</taxon>
        <taxon>Bacillota</taxon>
        <taxon>Bacilli</taxon>
        <taxon>Bacillales</taxon>
        <taxon>Paenibacillaceae</taxon>
        <taxon>Paenibacillus</taxon>
    </lineage>
</organism>
<dbReference type="InterPro" id="IPR040980">
    <property type="entry name" value="SWI2_SNF2"/>
</dbReference>
<name>A0A926KXD5_9BACL</name>
<dbReference type="Pfam" id="PF12008">
    <property type="entry name" value="EcoR124_C"/>
    <property type="match status" value="1"/>
</dbReference>
<evidence type="ECO:0000256" key="7">
    <source>
        <dbReference type="ARBA" id="ARBA00022759"/>
    </source>
</evidence>
<keyword evidence="6 11" id="KW-0680">Restriction system</keyword>
<evidence type="ECO:0000259" key="12">
    <source>
        <dbReference type="PROSITE" id="PS51192"/>
    </source>
</evidence>
<comment type="subunit">
    <text evidence="3 11">The type I restriction/modification system is composed of three polypeptides R, M and S.</text>
</comment>
<dbReference type="InterPro" id="IPR041657">
    <property type="entry name" value="HTH_17"/>
</dbReference>
<evidence type="ECO:0000313" key="14">
    <source>
        <dbReference type="Proteomes" id="UP000650466"/>
    </source>
</evidence>
<keyword evidence="7" id="KW-0255">Endonuclease</keyword>
<dbReference type="GO" id="GO:0003677">
    <property type="term" value="F:DNA binding"/>
    <property type="evidence" value="ECO:0007669"/>
    <property type="project" value="UniProtKB-KW"/>
</dbReference>
<keyword evidence="10 11" id="KW-0238">DNA-binding</keyword>
<comment type="caution">
    <text evidence="13">The sequence shown here is derived from an EMBL/GenBank/DDBJ whole genome shotgun (WGS) entry which is preliminary data.</text>
</comment>
<dbReference type="PANTHER" id="PTHR30195:SF16">
    <property type="entry name" value="TYPE I RESTRICTION ENZYME ENDONUCLEASE SUBUNIT"/>
    <property type="match status" value="1"/>
</dbReference>
<dbReference type="InterPro" id="IPR004473">
    <property type="entry name" value="Restrct_endonuc_typeI_HsdR"/>
</dbReference>
<dbReference type="GO" id="GO:0009307">
    <property type="term" value="P:DNA restriction-modification system"/>
    <property type="evidence" value="ECO:0007669"/>
    <property type="project" value="UniProtKB-KW"/>
</dbReference>
<proteinExistence type="inferred from homology"/>
<evidence type="ECO:0000256" key="6">
    <source>
        <dbReference type="ARBA" id="ARBA00022747"/>
    </source>
</evidence>
<keyword evidence="14" id="KW-1185">Reference proteome</keyword>
<evidence type="ECO:0000256" key="10">
    <source>
        <dbReference type="ARBA" id="ARBA00023125"/>
    </source>
</evidence>
<comment type="catalytic activity">
    <reaction evidence="1 11">
        <text>Endonucleolytic cleavage of DNA to give random double-stranded fragments with terminal 5'-phosphates, ATP is simultaneously hydrolyzed.</text>
        <dbReference type="EC" id="3.1.21.3"/>
    </reaction>
</comment>
<dbReference type="Gene3D" id="3.40.50.300">
    <property type="entry name" value="P-loop containing nucleotide triphosphate hydrolases"/>
    <property type="match status" value="2"/>
</dbReference>
<evidence type="ECO:0000313" key="13">
    <source>
        <dbReference type="EMBL" id="MBD0383894.1"/>
    </source>
</evidence>
<evidence type="ECO:0000256" key="9">
    <source>
        <dbReference type="ARBA" id="ARBA00022840"/>
    </source>
</evidence>
<dbReference type="InterPro" id="IPR027417">
    <property type="entry name" value="P-loop_NTPase"/>
</dbReference>
<comment type="function">
    <text evidence="11">Subunit R is required for both nuclease and ATPase activities, but not for modification.</text>
</comment>
<dbReference type="InterPro" id="IPR014001">
    <property type="entry name" value="Helicase_ATP-bd"/>
</dbReference>
<reference evidence="13" key="1">
    <citation type="submission" date="2020-09" db="EMBL/GenBank/DDBJ databases">
        <title>Draft Genome Sequence of Paenibacillus sp. WST5.</title>
        <authorList>
            <person name="Bao Z."/>
        </authorList>
    </citation>
    <scope>NUCLEOTIDE SEQUENCE</scope>
    <source>
        <strain evidence="13">WST5</strain>
    </source>
</reference>
<evidence type="ECO:0000256" key="1">
    <source>
        <dbReference type="ARBA" id="ARBA00000851"/>
    </source>
</evidence>
<feature type="domain" description="Helicase ATP-binding" evidence="12">
    <location>
        <begin position="282"/>
        <end position="454"/>
    </location>
</feature>
<dbReference type="EC" id="3.1.21.3" evidence="11"/>
<dbReference type="RefSeq" id="WP_188177663.1">
    <property type="nucleotide sequence ID" value="NZ_JACVVD010000013.1"/>
</dbReference>
<dbReference type="InterPro" id="IPR055180">
    <property type="entry name" value="HsdR_RecA-like_helicase_dom_2"/>
</dbReference>
<dbReference type="GO" id="GO:0009035">
    <property type="term" value="F:type I site-specific deoxyribonuclease activity"/>
    <property type="evidence" value="ECO:0007669"/>
    <property type="project" value="UniProtKB-EC"/>
</dbReference>
<dbReference type="Proteomes" id="UP000650466">
    <property type="component" value="Unassembled WGS sequence"/>
</dbReference>
<accession>A0A926KXD5</accession>
<dbReference type="GO" id="GO:0005524">
    <property type="term" value="F:ATP binding"/>
    <property type="evidence" value="ECO:0007669"/>
    <property type="project" value="UniProtKB-KW"/>
</dbReference>
<evidence type="ECO:0000256" key="5">
    <source>
        <dbReference type="ARBA" id="ARBA00022741"/>
    </source>
</evidence>
<comment type="similarity">
    <text evidence="2 11">Belongs to the HsdR family.</text>
</comment>
<evidence type="ECO:0000256" key="4">
    <source>
        <dbReference type="ARBA" id="ARBA00022722"/>
    </source>
</evidence>
<dbReference type="Gene3D" id="3.90.1570.50">
    <property type="match status" value="1"/>
</dbReference>
<protein>
    <recommendedName>
        <fullName evidence="11">Type I restriction enzyme endonuclease subunit</fullName>
        <shortName evidence="11">R protein</shortName>
        <ecNumber evidence="11">3.1.21.3</ecNumber>
    </recommendedName>
    <alternativeName>
        <fullName evidence="11">Type-1 restriction enzyme R protein</fullName>
    </alternativeName>
</protein>
<dbReference type="Pfam" id="PF22679">
    <property type="entry name" value="T1R_D3-like"/>
    <property type="match status" value="1"/>
</dbReference>
<keyword evidence="8 11" id="KW-0378">Hydrolase</keyword>
<dbReference type="InterPro" id="IPR051268">
    <property type="entry name" value="Type-I_R_enzyme_R_subunit"/>
</dbReference>
<dbReference type="InterPro" id="IPR007409">
    <property type="entry name" value="Restrct_endonuc_type1_HsdR_N"/>
</dbReference>
<dbReference type="Pfam" id="PF18766">
    <property type="entry name" value="SWI2_SNF2"/>
    <property type="match status" value="1"/>
</dbReference>
<keyword evidence="9 11" id="KW-0067">ATP-binding</keyword>
<dbReference type="NCBIfam" id="TIGR00348">
    <property type="entry name" value="hsdR"/>
    <property type="match status" value="1"/>
</dbReference>
<evidence type="ECO:0000256" key="2">
    <source>
        <dbReference type="ARBA" id="ARBA00008598"/>
    </source>
</evidence>
<sequence length="1129" mass="129888">MVFNKESDFEESLIEVLSHKGWEPKVLKNPSEEDLIKNWAGILFENNRGIDRLNNYPLTSGEMQQIMEQITTLRSPLKLNGFINGRTVAIIRDNPDDTLHFGKEISLKIYDRREIAAGQSRYQIAQQPKYKSKSKILNDRRGDLMLLINGMPVIHIELKRSGVSVSQAYNQIEKYSDEGIFTGIFALIQIFVAMEPAETVYFANPGMDGKFNKDYYFHWADFNNEPINDWKTIASSLLSIPMAHRLIGFYTVADDTDGVLKVMRSYQYYAANAISDRVSKTNWDGRDRLGGYVWHTTGSGKTMTSFKSAQLIANSKDADKVIFLMDRIELGTQSLKEYRGFADENESVQATEDTIVLISKLKSDDPANTLIVTSIQKMSNIKDEEDGLNAHDIKIMNSKRIVIIVDEAHRTTFGDMLQNIKDSFPSAVFFGFSGTPIQDENQKNMNTTSTIFGNELHRYSIADGIRDKNVLGFDPYKVLTYRDRDIRQAVALERAKASTVEEALADPDKSEVFYKYMNSSEVKMAGYIGDDGKYVKGIEDYLAKSQYQREEHRSTVIRDIADNWVTLSHNSKFHAIFATSSIPEAIRYYRIIKQALPTLKATCLFDPSIDNNGGVAFKEDGLVEIIEDYNARYKQEFSLKRYDKLKKDIAARLAHKKPYQFIERTPEMQLDLLIVVNQMLTGFDSKWINTLYMDKMLEYENIIQAFSRTNRLFGPEKPFGTIRYYRYPHTMEQHIEKAVKTYSGDKPIGLFVERLEYNLNKLNAIFVDISELFARSGIPNFEKLPDDRSERGKFASLFKSFNDYLEASKIQGFKWNQSTYLFSQGSGKPKTRVEMKLDENTYLVLAMRYKELFGGGGGGGGDDVPFEIVGYLTEIDTGRIDSDYMNSRFEKFQRILTQDNVDEAEMRKTLDDLHKSFAALTQEEQKYANIFLHDVESGNAKMESGKTFREYVTEYQFRAKNDQIRRISRFLGVDERKLRNLMAANVTEASINEFGRFDDLKASVDKAKAKEYFERLENVNIPIFKINIKVHNLLQEFVLKGGFDIEEPKVEVYTSSEVAEILGVTDLTILRWCDKNKYPEAYQTDGGHWRIPQKYFKISLEQARKRKVYEQQLNEFNASKGEADESEWI</sequence>
<evidence type="ECO:0000256" key="3">
    <source>
        <dbReference type="ARBA" id="ARBA00011296"/>
    </source>
</evidence>
<dbReference type="PROSITE" id="PS51192">
    <property type="entry name" value="HELICASE_ATP_BIND_1"/>
    <property type="match status" value="1"/>
</dbReference>
<keyword evidence="4" id="KW-0540">Nuclease</keyword>
<dbReference type="SUPFAM" id="SSF52540">
    <property type="entry name" value="P-loop containing nucleoside triphosphate hydrolases"/>
    <property type="match status" value="1"/>
</dbReference>
<evidence type="ECO:0000256" key="11">
    <source>
        <dbReference type="RuleBase" id="RU364115"/>
    </source>
</evidence>
<evidence type="ECO:0000256" key="8">
    <source>
        <dbReference type="ARBA" id="ARBA00022801"/>
    </source>
</evidence>
<dbReference type="Pfam" id="PF12728">
    <property type="entry name" value="HTH_17"/>
    <property type="match status" value="1"/>
</dbReference>
<dbReference type="InterPro" id="IPR022625">
    <property type="entry name" value="TypeI_RM_Rsu_C"/>
</dbReference>
<dbReference type="SMART" id="SM00487">
    <property type="entry name" value="DEXDc"/>
    <property type="match status" value="1"/>
</dbReference>
<keyword evidence="5 11" id="KW-0547">Nucleotide-binding</keyword>
<dbReference type="AlphaFoldDB" id="A0A926KXD5"/>
<dbReference type="Pfam" id="PF04313">
    <property type="entry name" value="HSDR_N"/>
    <property type="match status" value="1"/>
</dbReference>
<dbReference type="CDD" id="cd22332">
    <property type="entry name" value="HsdR_N"/>
    <property type="match status" value="1"/>
</dbReference>
<dbReference type="EMBL" id="JACVVD010000013">
    <property type="protein sequence ID" value="MBD0383894.1"/>
    <property type="molecule type" value="Genomic_DNA"/>
</dbReference>
<gene>
    <name evidence="13" type="ORF">ICC18_27850</name>
</gene>
<dbReference type="PANTHER" id="PTHR30195">
    <property type="entry name" value="TYPE I SITE-SPECIFIC DEOXYRIBONUCLEASE PROTEIN SUBUNIT M AND R"/>
    <property type="match status" value="1"/>
</dbReference>